<evidence type="ECO:0000256" key="3">
    <source>
        <dbReference type="PROSITE-ProRule" id="PRU00221"/>
    </source>
</evidence>
<dbReference type="PROSITE" id="PS00678">
    <property type="entry name" value="WD_REPEATS_1"/>
    <property type="match status" value="5"/>
</dbReference>
<keyword evidence="1 3" id="KW-0853">WD repeat</keyword>
<evidence type="ECO:0000256" key="2">
    <source>
        <dbReference type="ARBA" id="ARBA00022737"/>
    </source>
</evidence>
<evidence type="ECO:0000313" key="7">
    <source>
        <dbReference type="EMBL" id="ETV68041.1"/>
    </source>
</evidence>
<dbReference type="InterPro" id="IPR015943">
    <property type="entry name" value="WD40/YVTN_repeat-like_dom_sf"/>
</dbReference>
<dbReference type="RefSeq" id="XP_009842340.1">
    <property type="nucleotide sequence ID" value="XM_009844038.1"/>
</dbReference>
<feature type="repeat" description="WD" evidence="3">
    <location>
        <begin position="1472"/>
        <end position="1507"/>
    </location>
</feature>
<dbReference type="Gene3D" id="2.130.10.10">
    <property type="entry name" value="YVTN repeat-like/Quinoprotein amine dehydrogenase"/>
    <property type="match status" value="2"/>
</dbReference>
<dbReference type="SMART" id="SM00800">
    <property type="entry name" value="uDENN"/>
    <property type="match status" value="1"/>
</dbReference>
<dbReference type="OrthoDB" id="75250at2759"/>
<feature type="domain" description="C2" evidence="5">
    <location>
        <begin position="44"/>
        <end position="209"/>
    </location>
</feature>
<dbReference type="VEuPathDB" id="FungiDB:H257_15811"/>
<feature type="repeat" description="WD" evidence="3">
    <location>
        <begin position="1301"/>
        <end position="1334"/>
    </location>
</feature>
<dbReference type="Gene3D" id="2.60.40.150">
    <property type="entry name" value="C2 domain"/>
    <property type="match status" value="1"/>
</dbReference>
<evidence type="ECO:0000256" key="1">
    <source>
        <dbReference type="ARBA" id="ARBA00022574"/>
    </source>
</evidence>
<dbReference type="PANTHER" id="PTHR44019">
    <property type="entry name" value="WD REPEAT-CONTAINING PROTEIN 55"/>
    <property type="match status" value="1"/>
</dbReference>
<feature type="repeat" description="WD" evidence="3">
    <location>
        <begin position="1432"/>
        <end position="1463"/>
    </location>
</feature>
<dbReference type="Gene3D" id="3.30.450.200">
    <property type="match status" value="1"/>
</dbReference>
<dbReference type="Pfam" id="PF02141">
    <property type="entry name" value="DENN"/>
    <property type="match status" value="1"/>
</dbReference>
<gene>
    <name evidence="7" type="ORF">H257_15811</name>
</gene>
<dbReference type="PROSITE" id="PS50211">
    <property type="entry name" value="DENN"/>
    <property type="match status" value="1"/>
</dbReference>
<protein>
    <recommendedName>
        <fullName evidence="8">UDENN domain-containing protein</fullName>
    </recommendedName>
</protein>
<feature type="repeat" description="WD" evidence="3">
    <location>
        <begin position="1194"/>
        <end position="1225"/>
    </location>
</feature>
<evidence type="ECO:0000256" key="4">
    <source>
        <dbReference type="SAM" id="MobiDB-lite"/>
    </source>
</evidence>
<dbReference type="PRINTS" id="PR00320">
    <property type="entry name" value="GPROTEINBRPT"/>
</dbReference>
<organism evidence="7">
    <name type="scientific">Aphanomyces astaci</name>
    <name type="common">Crayfish plague agent</name>
    <dbReference type="NCBI Taxonomy" id="112090"/>
    <lineage>
        <taxon>Eukaryota</taxon>
        <taxon>Sar</taxon>
        <taxon>Stramenopiles</taxon>
        <taxon>Oomycota</taxon>
        <taxon>Saprolegniomycetes</taxon>
        <taxon>Saprolegniales</taxon>
        <taxon>Verrucalvaceae</taxon>
        <taxon>Aphanomyces</taxon>
    </lineage>
</organism>
<dbReference type="PROSITE" id="PS50294">
    <property type="entry name" value="WD_REPEATS_REGION"/>
    <property type="match status" value="5"/>
</dbReference>
<dbReference type="CDD" id="cd00200">
    <property type="entry name" value="WD40"/>
    <property type="match status" value="1"/>
</dbReference>
<evidence type="ECO:0000259" key="5">
    <source>
        <dbReference type="PROSITE" id="PS50004"/>
    </source>
</evidence>
<dbReference type="SUPFAM" id="SSF49562">
    <property type="entry name" value="C2 domain (Calcium/lipid-binding domain, CaLB)"/>
    <property type="match status" value="1"/>
</dbReference>
<dbReference type="Pfam" id="PF03456">
    <property type="entry name" value="uDENN"/>
    <property type="match status" value="1"/>
</dbReference>
<dbReference type="InterPro" id="IPR000008">
    <property type="entry name" value="C2_dom"/>
</dbReference>
<feature type="repeat" description="WD" evidence="3">
    <location>
        <begin position="1256"/>
        <end position="1292"/>
    </location>
</feature>
<dbReference type="EMBL" id="KI913189">
    <property type="protein sequence ID" value="ETV68041.1"/>
    <property type="molecule type" value="Genomic_DNA"/>
</dbReference>
<dbReference type="Pfam" id="PF00400">
    <property type="entry name" value="WD40"/>
    <property type="match status" value="6"/>
</dbReference>
<name>W4FMC2_APHAT</name>
<dbReference type="PROSITE" id="PS50004">
    <property type="entry name" value="C2"/>
    <property type="match status" value="1"/>
</dbReference>
<proteinExistence type="predicted"/>
<feature type="region of interest" description="Disordered" evidence="4">
    <location>
        <begin position="458"/>
        <end position="486"/>
    </location>
</feature>
<feature type="region of interest" description="Disordered" evidence="4">
    <location>
        <begin position="237"/>
        <end position="263"/>
    </location>
</feature>
<feature type="region of interest" description="Disordered" evidence="4">
    <location>
        <begin position="1"/>
        <end position="24"/>
    </location>
</feature>
<feature type="repeat" description="WD" evidence="3">
    <location>
        <begin position="1344"/>
        <end position="1375"/>
    </location>
</feature>
<dbReference type="InterPro" id="IPR037516">
    <property type="entry name" value="Tripartite_DENN"/>
</dbReference>
<dbReference type="InterPro" id="IPR001194">
    <property type="entry name" value="cDENN_dom"/>
</dbReference>
<reference evidence="7" key="1">
    <citation type="submission" date="2013-12" db="EMBL/GenBank/DDBJ databases">
        <title>The Genome Sequence of Aphanomyces astaci APO3.</title>
        <authorList>
            <consortium name="The Broad Institute Genomics Platform"/>
            <person name="Russ C."/>
            <person name="Tyler B."/>
            <person name="van West P."/>
            <person name="Dieguez-Uribeondo J."/>
            <person name="Young S.K."/>
            <person name="Zeng Q."/>
            <person name="Gargeya S."/>
            <person name="Fitzgerald M."/>
            <person name="Abouelleil A."/>
            <person name="Alvarado L."/>
            <person name="Chapman S.B."/>
            <person name="Gainer-Dewar J."/>
            <person name="Goldberg J."/>
            <person name="Griggs A."/>
            <person name="Gujja S."/>
            <person name="Hansen M."/>
            <person name="Howarth C."/>
            <person name="Imamovic A."/>
            <person name="Ireland A."/>
            <person name="Larimer J."/>
            <person name="McCowan C."/>
            <person name="Murphy C."/>
            <person name="Pearson M."/>
            <person name="Poon T.W."/>
            <person name="Priest M."/>
            <person name="Roberts A."/>
            <person name="Saif S."/>
            <person name="Shea T."/>
            <person name="Sykes S."/>
            <person name="Wortman J."/>
            <person name="Nusbaum C."/>
            <person name="Birren B."/>
        </authorList>
    </citation>
    <scope>NUCLEOTIDE SEQUENCE [LARGE SCALE GENOMIC DNA]</scope>
    <source>
        <strain evidence="7">APO3</strain>
    </source>
</reference>
<dbReference type="Gene3D" id="3.40.50.11500">
    <property type="match status" value="1"/>
</dbReference>
<feature type="domain" description="UDENN" evidence="6">
    <location>
        <begin position="289"/>
        <end position="716"/>
    </location>
</feature>
<dbReference type="InterPro" id="IPR043153">
    <property type="entry name" value="DENN_C"/>
</dbReference>
<dbReference type="STRING" id="112090.W4FMC2"/>
<dbReference type="InterPro" id="IPR001680">
    <property type="entry name" value="WD40_rpt"/>
</dbReference>
<dbReference type="InterPro" id="IPR019775">
    <property type="entry name" value="WD40_repeat_CS"/>
</dbReference>
<evidence type="ECO:0000259" key="6">
    <source>
        <dbReference type="PROSITE" id="PS50211"/>
    </source>
</evidence>
<dbReference type="PROSITE" id="PS50082">
    <property type="entry name" value="WD_REPEATS_2"/>
    <property type="match status" value="7"/>
</dbReference>
<accession>W4FMC2</accession>
<dbReference type="InterPro" id="IPR005113">
    <property type="entry name" value="uDENN_dom"/>
</dbReference>
<dbReference type="SMART" id="SM00320">
    <property type="entry name" value="WD40"/>
    <property type="match status" value="8"/>
</dbReference>
<dbReference type="InterPro" id="IPR050505">
    <property type="entry name" value="WDR55/POC1"/>
</dbReference>
<sequence>MSKVRSIFMRSDNGGDPKTTSRISPATELALDGDVEAPRVISSPSLTKQPTLPMSTSSTFGRLTIRVIEGSDLSLAKLDPAHEALSTSTTYRWVKAFRRTSLTGRKPTADTKLPPTAAAVCVVVHITGESPHLYSTDCILASHDSWNEEFMIDTVCCDEVLTLYGIDRMRNPPYYDLLAEDMDHHPGCIGKVSIPLSRLPENEEIEQWYSFTGNTTSQTFTRAAIRVSLKFTAVAPSSPLHHHPPRHPSFIGHPSSDPSTHVDEDMEDEAATTDLCLPTGLVDYVLLVGPPSLRCPDADKTPTDNVILKRYPPHDRTDFPLPTKIEWFCFPGGYEATLSEEHCRHPPHPKQFTFVLSGGADGLSKCYGSCVWVYEPIAAASLPTRWHPQCLCMLSRVPNLLEFMQDAAIALMWQYMHGVDLAEAYCTHLTTTIPRPIPNLLDVSITLAGLTWRLSMPRRQQRNPTANKHPELPSSLSAADRGRSEPPSSVLLPPLPYSMSVFFDCFPVAVIVQLVILGLCEHRIVVHSTQLSLLCPVTETLKALMYPFRWQHPYVPMLPRILSEYLQAPLPYILGVHSSWLPSLFEGGRPDHLVLVDADRGTITSSFTTHSDTQPPVLPLGLTRDLYTRLKRFKAEAWSPVVEHNIRLSVATYITTMLTGYRDCLFFVNSSFPVFNKRRFLANYVKPDAMPFMTKLLTTQTFEAFLENHGSTHMDAFHSMYTLLCKAQDQSPPLLWMEVSAQSSIIKDGLCDKVLVVPLDQPPILPGSLYAMAKAIQSRSLVIVHDDAVAGGDMGPVVPILKVWTLDDAAAAVGLDKATLEEAVYPKHSSGGSHDTLSHTLHRQLSTEEEKVEQSMHKCLVGIFSSDDTLLDGVREACKASFKAPYARELFVLILMQPHHHHRSSTSSESYNGARGSGSCLGDVGFRLLVSLASEMLEQCHVHEDFTNARGLLQVSAQFYRVVPGTTHPHPQHHPLQPNQLGTLGGKREYLQQSLKAQPICRSLDMWHHAFSRDVEAAIKSDEAAAIVTDDMFFSHMGSLVYDMLSVDVPVVKVHTFVCGMCSTYSKPKDLHETLATLVDNLHRALVLSMETSSLPSSPLLLSTCHAPMWTTSSSNNMELHASSAPSSQYDLDTVIRRKLSNVSDASSSSDAANALIATSSPISCLAVQGQHVVAGCIDGSMHLYASDAVTHHLDGHGAPITHVQVRGHAVVSTSYDATVRVWNLHAYGTSPRSRPKPPFLRFLAATDTESACRVLRGHTSPVVALELGKQLAVDRVLLATGSWDKSIRIWDSTKEASVLHLAHASAITCLKFLATSSVLVSGDAGAGLDVWDVVHGGRKKGHFTAHRSGITELQVAGDRLVSASNDRSLKVWDVHFRSGQSCTHVLMGHSGPVTCVALGGPADPTICSGSADGVVKVWDLRASGKGARLELTGHGGRITTLQRDFTKVISGSEDGTLRVWNMYTGVCGQVLAGHRSGITGVGFHDPNLLTGSWDGTVRVWDVNVDS</sequence>
<dbReference type="InterPro" id="IPR020472">
    <property type="entry name" value="WD40_PAC1"/>
</dbReference>
<dbReference type="PANTHER" id="PTHR44019:SF8">
    <property type="entry name" value="POC1 CENTRIOLAR PROTEIN HOMOLOG"/>
    <property type="match status" value="1"/>
</dbReference>
<dbReference type="GeneID" id="20817807"/>
<dbReference type="SMART" id="SM00239">
    <property type="entry name" value="C2"/>
    <property type="match status" value="1"/>
</dbReference>
<dbReference type="InterPro" id="IPR035892">
    <property type="entry name" value="C2_domain_sf"/>
</dbReference>
<evidence type="ECO:0008006" key="8">
    <source>
        <dbReference type="Google" id="ProtNLM"/>
    </source>
</evidence>
<dbReference type="SMART" id="SM00799">
    <property type="entry name" value="DENN"/>
    <property type="match status" value="1"/>
</dbReference>
<keyword evidence="2" id="KW-0677">Repeat</keyword>
<dbReference type="InterPro" id="IPR036322">
    <property type="entry name" value="WD40_repeat_dom_sf"/>
</dbReference>
<feature type="repeat" description="WD" evidence="3">
    <location>
        <begin position="1387"/>
        <end position="1422"/>
    </location>
</feature>
<dbReference type="SUPFAM" id="SSF50978">
    <property type="entry name" value="WD40 repeat-like"/>
    <property type="match status" value="2"/>
</dbReference>